<name>A0A814ZSF9_9BILA</name>
<dbReference type="Proteomes" id="UP000663855">
    <property type="component" value="Unassembled WGS sequence"/>
</dbReference>
<dbReference type="SUPFAM" id="SSF81383">
    <property type="entry name" value="F-box domain"/>
    <property type="match status" value="1"/>
</dbReference>
<proteinExistence type="predicted"/>
<comment type="caution">
    <text evidence="2">The sequence shown here is derived from an EMBL/GenBank/DDBJ whole genome shotgun (WGS) entry which is preliminary data.</text>
</comment>
<dbReference type="AlphaFoldDB" id="A0A814ZSF9"/>
<dbReference type="EMBL" id="CAJNOV010006423">
    <property type="protein sequence ID" value="CAF1247773.1"/>
    <property type="molecule type" value="Genomic_DNA"/>
</dbReference>
<reference evidence="2" key="1">
    <citation type="submission" date="2021-02" db="EMBL/GenBank/DDBJ databases">
        <authorList>
            <person name="Nowell W R."/>
        </authorList>
    </citation>
    <scope>NUCLEOTIDE SEQUENCE</scope>
</reference>
<gene>
    <name evidence="2" type="ORF">CJN711_LOCUS14329</name>
    <name evidence="3" type="ORF">KQP761_LOCUS21054</name>
</gene>
<dbReference type="Pfam" id="PF12937">
    <property type="entry name" value="F-box-like"/>
    <property type="match status" value="1"/>
</dbReference>
<feature type="domain" description="F-box" evidence="1">
    <location>
        <begin position="5"/>
        <end position="52"/>
    </location>
</feature>
<organism evidence="2 4">
    <name type="scientific">Rotaria magnacalcarata</name>
    <dbReference type="NCBI Taxonomy" id="392030"/>
    <lineage>
        <taxon>Eukaryota</taxon>
        <taxon>Metazoa</taxon>
        <taxon>Spiralia</taxon>
        <taxon>Gnathifera</taxon>
        <taxon>Rotifera</taxon>
        <taxon>Eurotatoria</taxon>
        <taxon>Bdelloidea</taxon>
        <taxon>Philodinida</taxon>
        <taxon>Philodinidae</taxon>
        <taxon>Rotaria</taxon>
    </lineage>
</organism>
<dbReference type="InterPro" id="IPR036047">
    <property type="entry name" value="F-box-like_dom_sf"/>
</dbReference>
<dbReference type="PROSITE" id="PS50181">
    <property type="entry name" value="FBOX"/>
    <property type="match status" value="1"/>
</dbReference>
<evidence type="ECO:0000313" key="2">
    <source>
        <dbReference type="EMBL" id="CAF1247773.1"/>
    </source>
</evidence>
<sequence>MEYSRIQLDDLPDEILLIIFEKLNKLSVLYSLAGVNKRLNVIVHSPNFTSRLNLLRCLSDHSIRSLPKRRLERFCSQILPEIHHKIKWLNLEPISIKRILLSTTYPALYGLGLYCNNIEDAMSLFTSDTTFNHTVKNQISSLVINIRENINSNSSQCFYTNLFSLIFTTFLNLQYFNFAQSSLHHQRLSFGLSSPTLISSSLLELNVRVQDFTDCLHLLDGRFSQLRTFRVDVYRIFSASSRTNNKVKLPDLKSFSLHCDMRTHAYDELIMPLLRRMLNLETLDLHLNLDFNTGFIDGNHLKENIVNPMLRLNKFTFNICLFNYLPHEIDLPSNDEFQNTFNNILDHQIISCLDYFHESHYSYFHFYTFPYTLKSYDNITNNFPGGLFDYVHTISLHDERPFESDFFLRIALSFPSMTSLTVINQQPQKNDNQYLSIIKYPHLKVLNLIEANDDYVEQFLVDNKCDLPNYVCLYAKIESLTTVTHNFTRDATRTNCSKVNYTSFDDVSSFSKDFRKYFLHVDIDM</sequence>
<dbReference type="Proteomes" id="UP000663834">
    <property type="component" value="Unassembled WGS sequence"/>
</dbReference>
<evidence type="ECO:0000259" key="1">
    <source>
        <dbReference type="PROSITE" id="PS50181"/>
    </source>
</evidence>
<dbReference type="EMBL" id="CAJNOW010010878">
    <property type="protein sequence ID" value="CAF1589792.1"/>
    <property type="molecule type" value="Genomic_DNA"/>
</dbReference>
<accession>A0A814ZSF9</accession>
<dbReference type="InterPro" id="IPR001810">
    <property type="entry name" value="F-box_dom"/>
</dbReference>
<evidence type="ECO:0000313" key="3">
    <source>
        <dbReference type="EMBL" id="CAF1589792.1"/>
    </source>
</evidence>
<evidence type="ECO:0000313" key="4">
    <source>
        <dbReference type="Proteomes" id="UP000663855"/>
    </source>
</evidence>
<protein>
    <recommendedName>
        <fullName evidence="1">F-box domain-containing protein</fullName>
    </recommendedName>
</protein>